<reference evidence="1" key="1">
    <citation type="journal article" date="2014" name="Front. Microbiol.">
        <title>High frequency of phylogenetically diverse reductive dehalogenase-homologous genes in deep subseafloor sedimentary metagenomes.</title>
        <authorList>
            <person name="Kawai M."/>
            <person name="Futagami T."/>
            <person name="Toyoda A."/>
            <person name="Takaki Y."/>
            <person name="Nishi S."/>
            <person name="Hori S."/>
            <person name="Arai W."/>
            <person name="Tsubouchi T."/>
            <person name="Morono Y."/>
            <person name="Uchiyama I."/>
            <person name="Ito T."/>
            <person name="Fujiyama A."/>
            <person name="Inagaki F."/>
            <person name="Takami H."/>
        </authorList>
    </citation>
    <scope>NUCLEOTIDE SEQUENCE</scope>
    <source>
        <strain evidence="1">Expedition CK06-06</strain>
    </source>
</reference>
<name>X0T405_9ZZZZ</name>
<dbReference type="EMBL" id="BARS01015230">
    <property type="protein sequence ID" value="GAF88223.1"/>
    <property type="molecule type" value="Genomic_DNA"/>
</dbReference>
<gene>
    <name evidence="1" type="ORF">S01H1_25254</name>
</gene>
<organism evidence="1">
    <name type="scientific">marine sediment metagenome</name>
    <dbReference type="NCBI Taxonomy" id="412755"/>
    <lineage>
        <taxon>unclassified sequences</taxon>
        <taxon>metagenomes</taxon>
        <taxon>ecological metagenomes</taxon>
    </lineage>
</organism>
<evidence type="ECO:0008006" key="2">
    <source>
        <dbReference type="Google" id="ProtNLM"/>
    </source>
</evidence>
<comment type="caution">
    <text evidence="1">The sequence shown here is derived from an EMBL/GenBank/DDBJ whole genome shotgun (WGS) entry which is preliminary data.</text>
</comment>
<dbReference type="Gene3D" id="2.70.98.70">
    <property type="match status" value="1"/>
</dbReference>
<proteinExistence type="predicted"/>
<evidence type="ECO:0000313" key="1">
    <source>
        <dbReference type="EMBL" id="GAF88223.1"/>
    </source>
</evidence>
<protein>
    <recommendedName>
        <fullName evidence="2">Heparinase</fullName>
    </recommendedName>
</protein>
<feature type="non-terminal residue" evidence="1">
    <location>
        <position position="1"/>
    </location>
</feature>
<accession>X0T405</accession>
<sequence length="246" mass="28129">PVPNDGGQRDRMSSEITAFDENKHYVYIAGDATKSYHKDKCSLALRQFVFLPPDHFVIFDRVTSTKSEYEKTWLLHTATEPEITDNEFTTYQENGRLVCRTVFPETNKLIKIGGPGKQFWSGGKNWPMPTLSPEDWNYRRRSSIQSDTHDLYGQWRVEVNPVESNTDDAFLHLIQVGNHNLQSMVQSEAVKTDDMMGVRFSYGSKEYTIIFSAKGEPGGRISINQDDQTVLDEEFTKTVKPQSGLF</sequence>
<dbReference type="AlphaFoldDB" id="X0T405"/>